<dbReference type="InterPro" id="IPR013083">
    <property type="entry name" value="Znf_RING/FYVE/PHD"/>
</dbReference>
<keyword evidence="1" id="KW-0479">Metal-binding</keyword>
<evidence type="ECO:0000256" key="2">
    <source>
        <dbReference type="ARBA" id="ARBA00022771"/>
    </source>
</evidence>
<gene>
    <name evidence="7" type="ORF">GSTENG00021291001</name>
</gene>
<dbReference type="InterPro" id="IPR001841">
    <property type="entry name" value="Znf_RING"/>
</dbReference>
<feature type="domain" description="RWD" evidence="6">
    <location>
        <begin position="3"/>
        <end position="146"/>
    </location>
</feature>
<dbReference type="PANTHER" id="PTHR13198:SF4">
    <property type="entry name" value="E3 UBIQUITIN-PROTEIN LIGASE RNF25"/>
    <property type="match status" value="1"/>
</dbReference>
<evidence type="ECO:0000313" key="7">
    <source>
        <dbReference type="EMBL" id="CAG02260.1"/>
    </source>
</evidence>
<dbReference type="Pfam" id="PF05773">
    <property type="entry name" value="RWD"/>
    <property type="match status" value="1"/>
</dbReference>
<dbReference type="CDD" id="cd16470">
    <property type="entry name" value="RING-H2_RNF25"/>
    <property type="match status" value="1"/>
</dbReference>
<dbReference type="SUPFAM" id="SSF57850">
    <property type="entry name" value="RING/U-box"/>
    <property type="match status" value="1"/>
</dbReference>
<dbReference type="SMART" id="SM00184">
    <property type="entry name" value="RING"/>
    <property type="match status" value="1"/>
</dbReference>
<protein>
    <submittedName>
        <fullName evidence="7">(spotted green pufferfish) hypothetical protein</fullName>
    </submittedName>
</protein>
<dbReference type="CDD" id="cd23818">
    <property type="entry name" value="RWD_RNF25"/>
    <property type="match status" value="1"/>
</dbReference>
<comment type="caution">
    <text evidence="7">The sequence shown here is derived from an EMBL/GenBank/DDBJ whole genome shotgun (WGS) entry which is preliminary data.</text>
</comment>
<keyword evidence="3" id="KW-0862">Zinc</keyword>
<dbReference type="AlphaFoldDB" id="Q4SAS2"/>
<dbReference type="SMART" id="SM00591">
    <property type="entry name" value="RWD"/>
    <property type="match status" value="1"/>
</dbReference>
<dbReference type="Pfam" id="PF17123">
    <property type="entry name" value="zf-RING_11"/>
    <property type="match status" value="1"/>
</dbReference>
<name>Q4SAS2_TETNG</name>
<dbReference type="Gene3D" id="3.30.40.10">
    <property type="entry name" value="Zinc/RING finger domain, C3HC4 (zinc finger)"/>
    <property type="match status" value="1"/>
</dbReference>
<dbReference type="PROSITE" id="PS50908">
    <property type="entry name" value="RWD"/>
    <property type="match status" value="1"/>
</dbReference>
<reference evidence="7" key="1">
    <citation type="journal article" date="2004" name="Nature">
        <title>Genome duplication in the teleost fish Tetraodon nigroviridis reveals the early vertebrate proto-karyotype.</title>
        <authorList>
            <person name="Jaillon O."/>
            <person name="Aury J.-M."/>
            <person name="Brunet F."/>
            <person name="Petit J.-L."/>
            <person name="Stange-Thomann N."/>
            <person name="Mauceli E."/>
            <person name="Bouneau L."/>
            <person name="Fischer C."/>
            <person name="Ozouf-Costaz C."/>
            <person name="Bernot A."/>
            <person name="Nicaud S."/>
            <person name="Jaffe D."/>
            <person name="Fisher S."/>
            <person name="Lutfalla G."/>
            <person name="Dossat C."/>
            <person name="Segurens B."/>
            <person name="Dasilva C."/>
            <person name="Salanoubat M."/>
            <person name="Levy M."/>
            <person name="Boudet N."/>
            <person name="Castellano S."/>
            <person name="Anthouard V."/>
            <person name="Jubin C."/>
            <person name="Castelli V."/>
            <person name="Katinka M."/>
            <person name="Vacherie B."/>
            <person name="Biemont C."/>
            <person name="Skalli Z."/>
            <person name="Cattolico L."/>
            <person name="Poulain J."/>
            <person name="De Berardinis V."/>
            <person name="Cruaud C."/>
            <person name="Duprat S."/>
            <person name="Brottier P."/>
            <person name="Coutanceau J.-P."/>
            <person name="Gouzy J."/>
            <person name="Parra G."/>
            <person name="Lardier G."/>
            <person name="Chapple C."/>
            <person name="McKernan K.J."/>
            <person name="McEwan P."/>
            <person name="Bosak S."/>
            <person name="Kellis M."/>
            <person name="Volff J.-N."/>
            <person name="Guigo R."/>
            <person name="Zody M.C."/>
            <person name="Mesirov J."/>
            <person name="Lindblad-Toh K."/>
            <person name="Birren B."/>
            <person name="Nusbaum C."/>
            <person name="Kahn D."/>
            <person name="Robinson-Rechavi M."/>
            <person name="Laudet V."/>
            <person name="Schachter V."/>
            <person name="Quetier F."/>
            <person name="Saurin W."/>
            <person name="Scarpelli C."/>
            <person name="Wincker P."/>
            <person name="Lander E.S."/>
            <person name="Weissenbach J."/>
            <person name="Roest Crollius H."/>
        </authorList>
    </citation>
    <scope>NUCLEOTIDE SEQUENCE [LARGE SCALE GENOMIC DNA]</scope>
</reference>
<dbReference type="GO" id="GO:0016567">
    <property type="term" value="P:protein ubiquitination"/>
    <property type="evidence" value="ECO:0007669"/>
    <property type="project" value="TreeGrafter"/>
</dbReference>
<dbReference type="FunFam" id="3.30.40.10:FF:000215">
    <property type="entry name" value="E3 ubiquitin-protein ligase RNF25"/>
    <property type="match status" value="1"/>
</dbReference>
<dbReference type="PROSITE" id="PS50089">
    <property type="entry name" value="ZF_RING_2"/>
    <property type="match status" value="1"/>
</dbReference>
<dbReference type="GO" id="GO:0005634">
    <property type="term" value="C:nucleus"/>
    <property type="evidence" value="ECO:0007669"/>
    <property type="project" value="TreeGrafter"/>
</dbReference>
<evidence type="ECO:0000256" key="3">
    <source>
        <dbReference type="ARBA" id="ARBA00022833"/>
    </source>
</evidence>
<dbReference type="InterPro" id="IPR016135">
    <property type="entry name" value="UBQ-conjugating_enzyme/RWD"/>
</dbReference>
<evidence type="ECO:0000256" key="4">
    <source>
        <dbReference type="PROSITE-ProRule" id="PRU00175"/>
    </source>
</evidence>
<evidence type="ECO:0000259" key="5">
    <source>
        <dbReference type="PROSITE" id="PS50089"/>
    </source>
</evidence>
<reference evidence="7" key="2">
    <citation type="submission" date="2004-02" db="EMBL/GenBank/DDBJ databases">
        <authorList>
            <consortium name="Genoscope"/>
            <consortium name="Whitehead Institute Centre for Genome Research"/>
        </authorList>
    </citation>
    <scope>NUCLEOTIDE SEQUENCE</scope>
</reference>
<dbReference type="KEGG" id="tng:GSTEN00021291G001"/>
<dbReference type="Gene3D" id="3.10.110.10">
    <property type="entry name" value="Ubiquitin Conjugating Enzyme"/>
    <property type="match status" value="1"/>
</dbReference>
<sequence length="279" mass="31216">LLSEIEVLQSIYLDELDVDRREDGAWEVSLVLHPSTAEDSVSQFVRLTLTLTLDQQVYLPPAGVSKCVWSVLTTSICSLSLSLTLVLFSPQYPLTSPNISIHNPRGLSDDKLSSVQKCLQLEAQSCLGSPVLYQLIEKAKEILTESNIPHGSCAICLYDFQEGEAFTKTSCYHYFHCHCLGRYVSHSESELRRREKELEEDKTRTRVDGQELRVVCPVCREPLTYDVDWLLSAPAPQLPEVERFLGLCSNLVTEAEGKTRLVLSGGRGGDQLQLQAEVE</sequence>
<feature type="domain" description="RING-type" evidence="5">
    <location>
        <begin position="153"/>
        <end position="220"/>
    </location>
</feature>
<dbReference type="OrthoDB" id="432311at2759"/>
<proteinExistence type="predicted"/>
<dbReference type="InterPro" id="IPR006575">
    <property type="entry name" value="RWD_dom"/>
</dbReference>
<organism evidence="7">
    <name type="scientific">Tetraodon nigroviridis</name>
    <name type="common">Spotted green pufferfish</name>
    <name type="synonym">Chelonodon nigroviridis</name>
    <dbReference type="NCBI Taxonomy" id="99883"/>
    <lineage>
        <taxon>Eukaryota</taxon>
        <taxon>Metazoa</taxon>
        <taxon>Chordata</taxon>
        <taxon>Craniata</taxon>
        <taxon>Vertebrata</taxon>
        <taxon>Euteleostomi</taxon>
        <taxon>Actinopterygii</taxon>
        <taxon>Neopterygii</taxon>
        <taxon>Teleostei</taxon>
        <taxon>Neoteleostei</taxon>
        <taxon>Acanthomorphata</taxon>
        <taxon>Eupercaria</taxon>
        <taxon>Tetraodontiformes</taxon>
        <taxon>Tetradontoidea</taxon>
        <taxon>Tetraodontidae</taxon>
        <taxon>Tetraodon</taxon>
    </lineage>
</organism>
<accession>Q4SAS2</accession>
<dbReference type="PANTHER" id="PTHR13198">
    <property type="entry name" value="RING FINGER PROTEIN 25"/>
    <property type="match status" value="1"/>
</dbReference>
<dbReference type="GO" id="GO:0061630">
    <property type="term" value="F:ubiquitin protein ligase activity"/>
    <property type="evidence" value="ECO:0007669"/>
    <property type="project" value="InterPro"/>
</dbReference>
<keyword evidence="2 4" id="KW-0863">Zinc-finger</keyword>
<dbReference type="InterPro" id="IPR039133">
    <property type="entry name" value="RNF25"/>
</dbReference>
<dbReference type="SUPFAM" id="SSF54495">
    <property type="entry name" value="UBC-like"/>
    <property type="match status" value="1"/>
</dbReference>
<feature type="non-terminal residue" evidence="7">
    <location>
        <position position="279"/>
    </location>
</feature>
<dbReference type="GO" id="GO:0008270">
    <property type="term" value="F:zinc ion binding"/>
    <property type="evidence" value="ECO:0007669"/>
    <property type="project" value="UniProtKB-KW"/>
</dbReference>
<evidence type="ECO:0000259" key="6">
    <source>
        <dbReference type="PROSITE" id="PS50908"/>
    </source>
</evidence>
<dbReference type="EMBL" id="CAAE01014679">
    <property type="protein sequence ID" value="CAG02260.1"/>
    <property type="molecule type" value="Genomic_DNA"/>
</dbReference>
<evidence type="ECO:0000256" key="1">
    <source>
        <dbReference type="ARBA" id="ARBA00022723"/>
    </source>
</evidence>